<evidence type="ECO:0000313" key="10">
    <source>
        <dbReference type="EMBL" id="WFD33686.1"/>
    </source>
</evidence>
<evidence type="ECO:0000256" key="2">
    <source>
        <dbReference type="ARBA" id="ARBA00004887"/>
    </source>
</evidence>
<feature type="repeat" description="Lumazine-binding" evidence="8">
    <location>
        <begin position="111"/>
        <end position="234"/>
    </location>
</feature>
<evidence type="ECO:0000256" key="1">
    <source>
        <dbReference type="ARBA" id="ARBA00002803"/>
    </source>
</evidence>
<dbReference type="FunFam" id="2.40.30.20:FF:000004">
    <property type="entry name" value="Riboflavin synthase, alpha subunit"/>
    <property type="match status" value="1"/>
</dbReference>
<name>A0AAF0ESP6_9BASI</name>
<dbReference type="PANTHER" id="PTHR21098:SF0">
    <property type="entry name" value="RIBOFLAVIN SYNTHASE"/>
    <property type="match status" value="1"/>
</dbReference>
<dbReference type="InterPro" id="IPR023366">
    <property type="entry name" value="ATP_synth_asu-like_sf"/>
</dbReference>
<dbReference type="Gene3D" id="2.40.30.20">
    <property type="match status" value="2"/>
</dbReference>
<sequence>MFTGLIERIGRIVSVSPPDASSNTYSITVGDAAPILDDCHIGDSIAVNGASPLTGACLTVTQFQTDVDGGSFRVDLAPETLRRTNLGDLKVGDTVNCERAMAAHTRFGGHIVQGHVDTVAELVEKTPNGSSLTLRLRLVHDEPTLPAPAQLSGYIVPKGFITLDGASLTLIDVSPVSGGSLGEAPAGMPTEQVVEFTVMLIPHTQEHIGLPAKQIGDKVNVEFDMVGKYVLRSIGDHTAVRERLGGST</sequence>
<feature type="repeat" description="Lumazine-binding" evidence="8">
    <location>
        <begin position="1"/>
        <end position="110"/>
    </location>
</feature>
<dbReference type="GO" id="GO:0004746">
    <property type="term" value="F:riboflavin synthase activity"/>
    <property type="evidence" value="ECO:0007669"/>
    <property type="project" value="UniProtKB-EC"/>
</dbReference>
<dbReference type="NCBIfam" id="NF006767">
    <property type="entry name" value="PRK09289.1"/>
    <property type="match status" value="1"/>
</dbReference>
<evidence type="ECO:0000313" key="11">
    <source>
        <dbReference type="Proteomes" id="UP001219933"/>
    </source>
</evidence>
<evidence type="ECO:0000256" key="7">
    <source>
        <dbReference type="ARBA" id="ARBA00022737"/>
    </source>
</evidence>
<evidence type="ECO:0000256" key="3">
    <source>
        <dbReference type="ARBA" id="ARBA00012827"/>
    </source>
</evidence>
<feature type="domain" description="Lumazine-binding" evidence="9">
    <location>
        <begin position="111"/>
        <end position="234"/>
    </location>
</feature>
<feature type="domain" description="Lumazine-binding" evidence="9">
    <location>
        <begin position="1"/>
        <end position="110"/>
    </location>
</feature>
<dbReference type="Pfam" id="PF00677">
    <property type="entry name" value="Lum_binding"/>
    <property type="match status" value="2"/>
</dbReference>
<dbReference type="PIRSF" id="PIRSF000498">
    <property type="entry name" value="Riboflavin_syn_A"/>
    <property type="match status" value="1"/>
</dbReference>
<evidence type="ECO:0000256" key="4">
    <source>
        <dbReference type="ARBA" id="ARBA00013950"/>
    </source>
</evidence>
<dbReference type="SUPFAM" id="SSF63380">
    <property type="entry name" value="Riboflavin synthase domain-like"/>
    <property type="match status" value="2"/>
</dbReference>
<keyword evidence="7" id="KW-0677">Repeat</keyword>
<dbReference type="InterPro" id="IPR026017">
    <property type="entry name" value="Lumazine-bd_dom"/>
</dbReference>
<gene>
    <name evidence="10" type="primary">RIB5</name>
    <name evidence="10" type="ORF">MCUN1_000499</name>
</gene>
<keyword evidence="6 10" id="KW-0808">Transferase</keyword>
<dbReference type="InterPro" id="IPR001783">
    <property type="entry name" value="Lumazine-bd"/>
</dbReference>
<dbReference type="PANTHER" id="PTHR21098">
    <property type="entry name" value="RIBOFLAVIN SYNTHASE ALPHA CHAIN"/>
    <property type="match status" value="1"/>
</dbReference>
<keyword evidence="11" id="KW-1185">Reference proteome</keyword>
<protein>
    <recommendedName>
        <fullName evidence="4">Riboflavin synthase</fullName>
        <ecNumber evidence="3">2.5.1.9</ecNumber>
    </recommendedName>
</protein>
<keyword evidence="5" id="KW-0686">Riboflavin biosynthesis</keyword>
<dbReference type="NCBIfam" id="TIGR00187">
    <property type="entry name" value="ribE"/>
    <property type="match status" value="1"/>
</dbReference>
<dbReference type="CDD" id="cd00402">
    <property type="entry name" value="Riboflavin_synthase_like"/>
    <property type="match status" value="1"/>
</dbReference>
<dbReference type="GO" id="GO:0009231">
    <property type="term" value="P:riboflavin biosynthetic process"/>
    <property type="evidence" value="ECO:0007669"/>
    <property type="project" value="UniProtKB-KW"/>
</dbReference>
<dbReference type="InterPro" id="IPR017938">
    <property type="entry name" value="Riboflavin_synthase-like_b-brl"/>
</dbReference>
<evidence type="ECO:0000256" key="6">
    <source>
        <dbReference type="ARBA" id="ARBA00022679"/>
    </source>
</evidence>
<comment type="function">
    <text evidence="1">Catalyzes the dismutation of two molecules of 6,7-dimethyl-8-ribityllumazine, resulting in the formation of riboflavin and 5-amino-6-(D-ribitylamino)uracil.</text>
</comment>
<accession>A0AAF0ESP6</accession>
<dbReference type="EMBL" id="CP119877">
    <property type="protein sequence ID" value="WFD33686.1"/>
    <property type="molecule type" value="Genomic_DNA"/>
</dbReference>
<dbReference type="AlphaFoldDB" id="A0AAF0ESP6"/>
<dbReference type="PROSITE" id="PS51177">
    <property type="entry name" value="LUMAZINE_BIND"/>
    <property type="match status" value="2"/>
</dbReference>
<evidence type="ECO:0000256" key="8">
    <source>
        <dbReference type="PROSITE-ProRule" id="PRU00524"/>
    </source>
</evidence>
<proteinExistence type="predicted"/>
<dbReference type="EC" id="2.5.1.9" evidence="3"/>
<dbReference type="Proteomes" id="UP001219933">
    <property type="component" value="Chromosome 1"/>
</dbReference>
<evidence type="ECO:0000256" key="5">
    <source>
        <dbReference type="ARBA" id="ARBA00022619"/>
    </source>
</evidence>
<organism evidence="10 11">
    <name type="scientific">Malassezia cuniculi</name>
    <dbReference type="NCBI Taxonomy" id="948313"/>
    <lineage>
        <taxon>Eukaryota</taxon>
        <taxon>Fungi</taxon>
        <taxon>Dikarya</taxon>
        <taxon>Basidiomycota</taxon>
        <taxon>Ustilaginomycotina</taxon>
        <taxon>Malasseziomycetes</taxon>
        <taxon>Malasseziales</taxon>
        <taxon>Malasseziaceae</taxon>
        <taxon>Malassezia</taxon>
    </lineage>
</organism>
<comment type="pathway">
    <text evidence="2">Cofactor biosynthesis; riboflavin biosynthesis; riboflavin from 2-hydroxy-3-oxobutyl phosphate and 5-amino-6-(D-ribitylamino)uracil: step 2/2.</text>
</comment>
<evidence type="ECO:0000259" key="9">
    <source>
        <dbReference type="PROSITE" id="PS51177"/>
    </source>
</evidence>
<reference evidence="10" key="1">
    <citation type="submission" date="2023-03" db="EMBL/GenBank/DDBJ databases">
        <title>Mating type loci evolution in Malassezia.</title>
        <authorList>
            <person name="Coelho M.A."/>
        </authorList>
    </citation>
    <scope>NUCLEOTIDE SEQUENCE</scope>
    <source>
        <strain evidence="10">CBS 11721</strain>
    </source>
</reference>